<evidence type="ECO:0000256" key="1">
    <source>
        <dbReference type="SAM" id="MobiDB-lite"/>
    </source>
</evidence>
<feature type="region of interest" description="Disordered" evidence="1">
    <location>
        <begin position="1"/>
        <end position="20"/>
    </location>
</feature>
<organism evidence="2">
    <name type="scientific">Siphoviridae sp. ct2hZ16</name>
    <dbReference type="NCBI Taxonomy" id="2826276"/>
    <lineage>
        <taxon>Viruses</taxon>
        <taxon>Duplodnaviria</taxon>
        <taxon>Heunggongvirae</taxon>
        <taxon>Uroviricota</taxon>
        <taxon>Caudoviricetes</taxon>
    </lineage>
</organism>
<evidence type="ECO:0000313" key="2">
    <source>
        <dbReference type="EMBL" id="DAE22797.1"/>
    </source>
</evidence>
<protein>
    <submittedName>
        <fullName evidence="2">Uncharacterized protein</fullName>
    </submittedName>
</protein>
<proteinExistence type="predicted"/>
<reference evidence="2" key="1">
    <citation type="journal article" date="2021" name="Proc. Natl. Acad. Sci. U.S.A.">
        <title>A Catalog of Tens of Thousands of Viruses from Human Metagenomes Reveals Hidden Associations with Chronic Diseases.</title>
        <authorList>
            <person name="Tisza M.J."/>
            <person name="Buck C.B."/>
        </authorList>
    </citation>
    <scope>NUCLEOTIDE SEQUENCE</scope>
    <source>
        <strain evidence="2">Ct2hZ16</strain>
    </source>
</reference>
<name>A0A8S5QVS4_9CAUD</name>
<dbReference type="EMBL" id="BK015739">
    <property type="protein sequence ID" value="DAE22797.1"/>
    <property type="molecule type" value="Genomic_DNA"/>
</dbReference>
<sequence length="64" mass="7298">MQALRRKRDRDNLTQTGEVGTAYTDREGTRFSSGAKGFWGILAYTNCVGFLCFETACKWTRKAR</sequence>
<accession>A0A8S5QVS4</accession>